<dbReference type="eggNOG" id="ENOG502SYYC">
    <property type="taxonomic scope" value="Eukaryota"/>
</dbReference>
<evidence type="ECO:0000256" key="1">
    <source>
        <dbReference type="SAM" id="MobiDB-lite"/>
    </source>
</evidence>
<dbReference type="STRING" id="40148.A0A0D9Y9R7"/>
<reference evidence="3" key="2">
    <citation type="submission" date="2015-04" db="UniProtKB">
        <authorList>
            <consortium name="EnsemblPlants"/>
        </authorList>
    </citation>
    <scope>IDENTIFICATION</scope>
</reference>
<dbReference type="InterPro" id="IPR050905">
    <property type="entry name" value="Plant_NBS-LRR"/>
</dbReference>
<feature type="region of interest" description="Disordered" evidence="1">
    <location>
        <begin position="315"/>
        <end position="354"/>
    </location>
</feature>
<dbReference type="HOGENOM" id="CLU_783838_0_0_1"/>
<feature type="region of interest" description="Disordered" evidence="1">
    <location>
        <begin position="1"/>
        <end position="52"/>
    </location>
</feature>
<dbReference type="Gramene" id="OGLUM01G21140.1">
    <property type="protein sequence ID" value="OGLUM01G21140.1"/>
    <property type="gene ID" value="OGLUM01G21140"/>
</dbReference>
<dbReference type="AlphaFoldDB" id="A0A0D9Y9R7"/>
<accession>A0A0D9Y9R7</accession>
<dbReference type="InterPro" id="IPR032675">
    <property type="entry name" value="LRR_dom_sf"/>
</dbReference>
<protein>
    <recommendedName>
        <fullName evidence="2">Disease resistance protein At4g27190-like leucine-rich repeats domain-containing protein</fullName>
    </recommendedName>
</protein>
<dbReference type="PANTHER" id="PTHR33463:SF87">
    <property type="entry name" value="OS01G0518651 PROTEIN"/>
    <property type="match status" value="1"/>
</dbReference>
<proteinExistence type="predicted"/>
<dbReference type="SUPFAM" id="SSF52047">
    <property type="entry name" value="RNI-like"/>
    <property type="match status" value="1"/>
</dbReference>
<dbReference type="PANTHER" id="PTHR33463">
    <property type="entry name" value="NB-ARC DOMAIN-CONTAINING PROTEIN-RELATED"/>
    <property type="match status" value="1"/>
</dbReference>
<reference evidence="3" key="3">
    <citation type="submission" date="2018-05" db="EMBL/GenBank/DDBJ databases">
        <title>OgluRS3 (Oryza glumaepatula Reference Sequence Version 3).</title>
        <authorList>
            <person name="Zhang J."/>
            <person name="Kudrna D."/>
            <person name="Lee S."/>
            <person name="Talag J."/>
            <person name="Welchert J."/>
            <person name="Wing R.A."/>
        </authorList>
    </citation>
    <scope>NUCLEOTIDE SEQUENCE [LARGE SCALE GENOMIC DNA]</scope>
</reference>
<dbReference type="Proteomes" id="UP000026961">
    <property type="component" value="Chromosome 1"/>
</dbReference>
<sequence length="354" mass="38614">MDPPADAADTVVAVDTAVGRAPPDLEGGEGAVAERDGRPSRPMGRGRGGGTAVAAVSAAPAFPAPCGRDVRERGRGSGASGWERGGEGKRHRWKVEGRGGVGRGKRPAVRGGMGDGEPIGGWGGLGMLQCHVTRCLKMHMVFFCDDDWRYGDFFVSQLVQARCIWSRGLRFWEPNARTTPAAFSKLRCIHLHSCPRLRHVLHWSFPTMESLETIHITYCGELTQIFPKPDICSTERTEFPSLRRIHLQDLPMLQDICETAMETIKLRGCWSIKRLTPSTPAVHAISLWRWSTARRTYGRSWSGMATAWKRAAVSSARDTHATTRRTCPGDQSSDAPFPNIKGPLAAPASASGDS</sequence>
<dbReference type="EnsemblPlants" id="OGLUM01G21140.1">
    <property type="protein sequence ID" value="OGLUM01G21140.1"/>
    <property type="gene ID" value="OGLUM01G21140"/>
</dbReference>
<reference evidence="3" key="1">
    <citation type="submission" date="2013-08" db="EMBL/GenBank/DDBJ databases">
        <title>Oryza genome evolution.</title>
        <authorList>
            <person name="Wing R.A."/>
            <person name="Panaud O."/>
            <person name="Oliveira A.C."/>
        </authorList>
    </citation>
    <scope>NUCLEOTIDE SEQUENCE</scope>
</reference>
<feature type="region of interest" description="Disordered" evidence="1">
    <location>
        <begin position="64"/>
        <end position="114"/>
    </location>
</feature>
<organism evidence="3">
    <name type="scientific">Oryza glumipatula</name>
    <dbReference type="NCBI Taxonomy" id="40148"/>
    <lineage>
        <taxon>Eukaryota</taxon>
        <taxon>Viridiplantae</taxon>
        <taxon>Streptophyta</taxon>
        <taxon>Embryophyta</taxon>
        <taxon>Tracheophyta</taxon>
        <taxon>Spermatophyta</taxon>
        <taxon>Magnoliopsida</taxon>
        <taxon>Liliopsida</taxon>
        <taxon>Poales</taxon>
        <taxon>Poaceae</taxon>
        <taxon>BOP clade</taxon>
        <taxon>Oryzoideae</taxon>
        <taxon>Oryzeae</taxon>
        <taxon>Oryzinae</taxon>
        <taxon>Oryza</taxon>
    </lineage>
</organism>
<keyword evidence="4" id="KW-1185">Reference proteome</keyword>
<name>A0A0D9Y9R7_9ORYZ</name>
<feature type="domain" description="Disease resistance protein At4g27190-like leucine-rich repeats" evidence="2">
    <location>
        <begin position="172"/>
        <end position="265"/>
    </location>
</feature>
<evidence type="ECO:0000313" key="4">
    <source>
        <dbReference type="Proteomes" id="UP000026961"/>
    </source>
</evidence>
<dbReference type="InterPro" id="IPR057135">
    <property type="entry name" value="At4g27190-like_LRR"/>
</dbReference>
<evidence type="ECO:0000313" key="3">
    <source>
        <dbReference type="EnsemblPlants" id="OGLUM01G21140.1"/>
    </source>
</evidence>
<dbReference type="Gene3D" id="3.80.10.10">
    <property type="entry name" value="Ribonuclease Inhibitor"/>
    <property type="match status" value="1"/>
</dbReference>
<evidence type="ECO:0000259" key="2">
    <source>
        <dbReference type="Pfam" id="PF23247"/>
    </source>
</evidence>
<feature type="compositionally biased region" description="Low complexity" evidence="1">
    <location>
        <begin position="1"/>
        <end position="18"/>
    </location>
</feature>
<dbReference type="Pfam" id="PF23247">
    <property type="entry name" value="LRR_RPS2"/>
    <property type="match status" value="1"/>
</dbReference>